<accession>A0ABW4W0Q5</accession>
<dbReference type="SUPFAM" id="SSF109604">
    <property type="entry name" value="HD-domain/PDEase-like"/>
    <property type="match status" value="1"/>
</dbReference>
<dbReference type="Gene3D" id="1.10.3210.10">
    <property type="entry name" value="Hypothetical protein af1432"/>
    <property type="match status" value="1"/>
</dbReference>
<sequence length="382" mass="44335">MKKILQNSLLYEEKRAAILFLWLFYTIFFIYDIAYYYLLPEFPWFNAEENSSLDYWKYTVIILLLPIFIYIIKKDKPESIKYILFLTYTLMNVITDIWFYWGSDNSFSTGNLVELVMVLFSPIFINKRFFYLVSFGTISKFAIVGLFIQDSIVLFPILIIVVQSIVAYILLYRFLNYVKAVKSSYDEQLEGIVKGIIATLELKDPYTRGHSERVAKYASSLAKETGKFNDDELQSFYYACLLHDIGKMNIPDSILTKQGKLTAEEYEIVKTHPVIGAKAVEEVNGIADNIDVIYHHHERWDGKGYPDGLEGEDTPLLARITAIADAFDAITSSRSYRSALPFKEAHKRIIEGKGSQFDPNLVEVFKVVYPTWIKYHKNYYSK</sequence>
<feature type="transmembrane region" description="Helical" evidence="1">
    <location>
        <begin position="16"/>
        <end position="35"/>
    </location>
</feature>
<dbReference type="Pfam" id="PF20971">
    <property type="entry name" value="MASE12"/>
    <property type="match status" value="1"/>
</dbReference>
<dbReference type="InterPro" id="IPR003607">
    <property type="entry name" value="HD/PDEase_dom"/>
</dbReference>
<keyword evidence="5" id="KW-1185">Reference proteome</keyword>
<feature type="transmembrane region" description="Helical" evidence="1">
    <location>
        <begin position="55"/>
        <end position="72"/>
    </location>
</feature>
<keyword evidence="1" id="KW-0812">Transmembrane</keyword>
<dbReference type="NCBIfam" id="TIGR00277">
    <property type="entry name" value="HDIG"/>
    <property type="match status" value="1"/>
</dbReference>
<feature type="domain" description="HD-GYP" evidence="3">
    <location>
        <begin position="185"/>
        <end position="381"/>
    </location>
</feature>
<feature type="transmembrane region" description="Helical" evidence="1">
    <location>
        <begin position="154"/>
        <end position="175"/>
    </location>
</feature>
<protein>
    <submittedName>
        <fullName evidence="4">HD-GYP domain-containing protein</fullName>
        <ecNumber evidence="4">3.1.4.-</ecNumber>
    </submittedName>
</protein>
<dbReference type="PANTHER" id="PTHR43155">
    <property type="entry name" value="CYCLIC DI-GMP PHOSPHODIESTERASE PA4108-RELATED"/>
    <property type="match status" value="1"/>
</dbReference>
<dbReference type="CDD" id="cd00077">
    <property type="entry name" value="HDc"/>
    <property type="match status" value="1"/>
</dbReference>
<dbReference type="Pfam" id="PF13487">
    <property type="entry name" value="HD_5"/>
    <property type="match status" value="1"/>
</dbReference>
<dbReference type="SMART" id="SM00471">
    <property type="entry name" value="HDc"/>
    <property type="match status" value="1"/>
</dbReference>
<evidence type="ECO:0000256" key="1">
    <source>
        <dbReference type="SAM" id="Phobius"/>
    </source>
</evidence>
<organism evidence="4 5">
    <name type="scientific">Ornithinibacillus salinisoli</name>
    <dbReference type="NCBI Taxonomy" id="1848459"/>
    <lineage>
        <taxon>Bacteria</taxon>
        <taxon>Bacillati</taxon>
        <taxon>Bacillota</taxon>
        <taxon>Bacilli</taxon>
        <taxon>Bacillales</taxon>
        <taxon>Bacillaceae</taxon>
        <taxon>Ornithinibacillus</taxon>
    </lineage>
</organism>
<dbReference type="InterPro" id="IPR037522">
    <property type="entry name" value="HD_GYP_dom"/>
</dbReference>
<dbReference type="EC" id="3.1.4.-" evidence="4"/>
<keyword evidence="1" id="KW-0472">Membrane</keyword>
<dbReference type="PROSITE" id="PS51832">
    <property type="entry name" value="HD_GYP"/>
    <property type="match status" value="1"/>
</dbReference>
<dbReference type="EMBL" id="JBHUHQ010000019">
    <property type="protein sequence ID" value="MFD2045394.1"/>
    <property type="molecule type" value="Genomic_DNA"/>
</dbReference>
<evidence type="ECO:0000259" key="2">
    <source>
        <dbReference type="PROSITE" id="PS51831"/>
    </source>
</evidence>
<feature type="domain" description="HD" evidence="2">
    <location>
        <begin position="207"/>
        <end position="330"/>
    </location>
</feature>
<evidence type="ECO:0000313" key="4">
    <source>
        <dbReference type="EMBL" id="MFD2045394.1"/>
    </source>
</evidence>
<evidence type="ECO:0000313" key="5">
    <source>
        <dbReference type="Proteomes" id="UP001597383"/>
    </source>
</evidence>
<proteinExistence type="predicted"/>
<evidence type="ECO:0000259" key="3">
    <source>
        <dbReference type="PROSITE" id="PS51832"/>
    </source>
</evidence>
<feature type="transmembrane region" description="Helical" evidence="1">
    <location>
        <begin position="107"/>
        <end position="125"/>
    </location>
</feature>
<name>A0ABW4W0Q5_9BACI</name>
<reference evidence="5" key="1">
    <citation type="journal article" date="2019" name="Int. J. Syst. Evol. Microbiol.">
        <title>The Global Catalogue of Microorganisms (GCM) 10K type strain sequencing project: providing services to taxonomists for standard genome sequencing and annotation.</title>
        <authorList>
            <consortium name="The Broad Institute Genomics Platform"/>
            <consortium name="The Broad Institute Genome Sequencing Center for Infectious Disease"/>
            <person name="Wu L."/>
            <person name="Ma J."/>
        </authorList>
    </citation>
    <scope>NUCLEOTIDE SEQUENCE [LARGE SCALE GENOMIC DNA]</scope>
    <source>
        <strain evidence="5">R28</strain>
    </source>
</reference>
<dbReference type="RefSeq" id="WP_377558035.1">
    <property type="nucleotide sequence ID" value="NZ_JBHUHQ010000019.1"/>
</dbReference>
<gene>
    <name evidence="4" type="ORF">ACFSJF_14030</name>
</gene>
<comment type="caution">
    <text evidence="4">The sequence shown here is derived from an EMBL/GenBank/DDBJ whole genome shotgun (WGS) entry which is preliminary data.</text>
</comment>
<dbReference type="PROSITE" id="PS51831">
    <property type="entry name" value="HD"/>
    <property type="match status" value="1"/>
</dbReference>
<keyword evidence="4" id="KW-0378">Hydrolase</keyword>
<dbReference type="GO" id="GO:0016787">
    <property type="term" value="F:hydrolase activity"/>
    <property type="evidence" value="ECO:0007669"/>
    <property type="project" value="UniProtKB-KW"/>
</dbReference>
<dbReference type="InterPro" id="IPR006674">
    <property type="entry name" value="HD_domain"/>
</dbReference>
<dbReference type="Proteomes" id="UP001597383">
    <property type="component" value="Unassembled WGS sequence"/>
</dbReference>
<dbReference type="InterPro" id="IPR048436">
    <property type="entry name" value="MASE12"/>
</dbReference>
<dbReference type="InterPro" id="IPR006675">
    <property type="entry name" value="HDIG_dom"/>
</dbReference>
<keyword evidence="1" id="KW-1133">Transmembrane helix</keyword>
<feature type="transmembrane region" description="Helical" evidence="1">
    <location>
        <begin position="79"/>
        <end position="101"/>
    </location>
</feature>
<feature type="transmembrane region" description="Helical" evidence="1">
    <location>
        <begin position="130"/>
        <end position="148"/>
    </location>
</feature>